<evidence type="ECO:0000256" key="3">
    <source>
        <dbReference type="ARBA" id="ARBA00022692"/>
    </source>
</evidence>
<dbReference type="SUPFAM" id="SSF56954">
    <property type="entry name" value="Outer membrane efflux proteins (OEP)"/>
    <property type="match status" value="1"/>
</dbReference>
<feature type="signal peptide" evidence="7">
    <location>
        <begin position="1"/>
        <end position="23"/>
    </location>
</feature>
<dbReference type="Proteomes" id="UP000823611">
    <property type="component" value="Unassembled WGS sequence"/>
</dbReference>
<name>A0A9D9DUC4_9FIRM</name>
<dbReference type="Gene3D" id="1.20.1600.10">
    <property type="entry name" value="Outer membrane efflux proteins (OEP)"/>
    <property type="match status" value="1"/>
</dbReference>
<dbReference type="GO" id="GO:0015288">
    <property type="term" value="F:porin activity"/>
    <property type="evidence" value="ECO:0007669"/>
    <property type="project" value="TreeGrafter"/>
</dbReference>
<evidence type="ECO:0000256" key="2">
    <source>
        <dbReference type="ARBA" id="ARBA00022452"/>
    </source>
</evidence>
<comment type="subcellular location">
    <subcellularLocation>
        <location evidence="1">Cell outer membrane</location>
    </subcellularLocation>
</comment>
<dbReference type="GO" id="GO:1990281">
    <property type="term" value="C:efflux pump complex"/>
    <property type="evidence" value="ECO:0007669"/>
    <property type="project" value="TreeGrafter"/>
</dbReference>
<keyword evidence="7" id="KW-0732">Signal</keyword>
<evidence type="ECO:0000256" key="4">
    <source>
        <dbReference type="ARBA" id="ARBA00023136"/>
    </source>
</evidence>
<evidence type="ECO:0000256" key="7">
    <source>
        <dbReference type="SAM" id="SignalP"/>
    </source>
</evidence>
<dbReference type="PANTHER" id="PTHR30026:SF20">
    <property type="entry name" value="OUTER MEMBRANE PROTEIN TOLC"/>
    <property type="match status" value="1"/>
</dbReference>
<protein>
    <submittedName>
        <fullName evidence="8">TolC family protein</fullName>
    </submittedName>
</protein>
<proteinExistence type="predicted"/>
<feature type="coiled-coil region" evidence="6">
    <location>
        <begin position="271"/>
        <end position="330"/>
    </location>
</feature>
<dbReference type="InterPro" id="IPR051906">
    <property type="entry name" value="TolC-like"/>
</dbReference>
<evidence type="ECO:0000313" key="8">
    <source>
        <dbReference type="EMBL" id="MBO8434282.1"/>
    </source>
</evidence>
<keyword evidence="3" id="KW-0812">Transmembrane</keyword>
<dbReference type="PANTHER" id="PTHR30026">
    <property type="entry name" value="OUTER MEMBRANE PROTEIN TOLC"/>
    <property type="match status" value="1"/>
</dbReference>
<accession>A0A9D9DUC4</accession>
<evidence type="ECO:0000256" key="1">
    <source>
        <dbReference type="ARBA" id="ARBA00004442"/>
    </source>
</evidence>
<dbReference type="GO" id="GO:0009279">
    <property type="term" value="C:cell outer membrane"/>
    <property type="evidence" value="ECO:0007669"/>
    <property type="project" value="UniProtKB-SubCell"/>
</dbReference>
<organism evidence="8 9">
    <name type="scientific">Candidatus Fimicola merdigallinarum</name>
    <dbReference type="NCBI Taxonomy" id="2840819"/>
    <lineage>
        <taxon>Bacteria</taxon>
        <taxon>Bacillati</taxon>
        <taxon>Bacillota</taxon>
        <taxon>Clostridia</taxon>
        <taxon>Lachnospirales</taxon>
        <taxon>Lachnospiraceae</taxon>
        <taxon>Lachnospiraceae incertae sedis</taxon>
        <taxon>Candidatus Fimicola</taxon>
    </lineage>
</organism>
<keyword evidence="6" id="KW-0175">Coiled coil</keyword>
<evidence type="ECO:0000256" key="5">
    <source>
        <dbReference type="ARBA" id="ARBA00023237"/>
    </source>
</evidence>
<feature type="chain" id="PRO_5038714564" evidence="7">
    <location>
        <begin position="24"/>
        <end position="375"/>
    </location>
</feature>
<sequence length="375" mass="42534">MKKKIMCLVLALGVMMPSTSAFAENIYDNDNFSFVEILSISDDNGLETLSIDTAVEKALKNSTELKTVNLSLAVSEEQLENSTESVDYNTGANSIQNILNLIKNQTSLKNSEEEKKVKEQKIGLEMEQLFIEILNLQREIALTTDTLDLEEKNLKITKAKLEMGLVSEQEYNESSLFLVKSKESLESKKQNLNDLFKNLNILIGEDDTSKRYNLDIDVTYDTLELETTPEVYATARVSESVSINNAKRNLEVSKKSYLVEQASDNATNISIMQSENSVSTAEINIEDMIENMETQVINLYNTIKTSETSIENNKTELSNLKKNLEITKAQYEMGKVSEMELKRAYNNVASMENTIIKQIYEHNQNIKKFENIDLM</sequence>
<reference evidence="8" key="2">
    <citation type="journal article" date="2021" name="PeerJ">
        <title>Extensive microbial diversity within the chicken gut microbiome revealed by metagenomics and culture.</title>
        <authorList>
            <person name="Gilroy R."/>
            <person name="Ravi A."/>
            <person name="Getino M."/>
            <person name="Pursley I."/>
            <person name="Horton D.L."/>
            <person name="Alikhan N.F."/>
            <person name="Baker D."/>
            <person name="Gharbi K."/>
            <person name="Hall N."/>
            <person name="Watson M."/>
            <person name="Adriaenssens E.M."/>
            <person name="Foster-Nyarko E."/>
            <person name="Jarju S."/>
            <person name="Secka A."/>
            <person name="Antonio M."/>
            <person name="Oren A."/>
            <person name="Chaudhuri R.R."/>
            <person name="La Ragione R."/>
            <person name="Hildebrand F."/>
            <person name="Pallen M.J."/>
        </authorList>
    </citation>
    <scope>NUCLEOTIDE SEQUENCE</scope>
    <source>
        <strain evidence="8">F6-4510</strain>
    </source>
</reference>
<keyword evidence="4" id="KW-0472">Membrane</keyword>
<evidence type="ECO:0000313" key="9">
    <source>
        <dbReference type="Proteomes" id="UP000823611"/>
    </source>
</evidence>
<keyword evidence="2" id="KW-1134">Transmembrane beta strand</keyword>
<comment type="caution">
    <text evidence="8">The sequence shown here is derived from an EMBL/GenBank/DDBJ whole genome shotgun (WGS) entry which is preliminary data.</text>
</comment>
<keyword evidence="5" id="KW-0998">Cell outer membrane</keyword>
<dbReference type="EMBL" id="JADIMX010000058">
    <property type="protein sequence ID" value="MBO8434282.1"/>
    <property type="molecule type" value="Genomic_DNA"/>
</dbReference>
<gene>
    <name evidence="8" type="ORF">IAC55_03035</name>
</gene>
<evidence type="ECO:0000256" key="6">
    <source>
        <dbReference type="SAM" id="Coils"/>
    </source>
</evidence>
<dbReference type="AlphaFoldDB" id="A0A9D9DUC4"/>
<dbReference type="GO" id="GO:0015562">
    <property type="term" value="F:efflux transmembrane transporter activity"/>
    <property type="evidence" value="ECO:0007669"/>
    <property type="project" value="InterPro"/>
</dbReference>
<reference evidence="8" key="1">
    <citation type="submission" date="2020-10" db="EMBL/GenBank/DDBJ databases">
        <authorList>
            <person name="Gilroy R."/>
        </authorList>
    </citation>
    <scope>NUCLEOTIDE SEQUENCE</scope>
    <source>
        <strain evidence="8">F6-4510</strain>
    </source>
</reference>